<evidence type="ECO:0000313" key="1">
    <source>
        <dbReference type="EMBL" id="OEH47425.1"/>
    </source>
</evidence>
<keyword evidence="2" id="KW-1185">Reference proteome</keyword>
<comment type="caution">
    <text evidence="1">The sequence shown here is derived from an EMBL/GenBank/DDBJ whole genome shotgun (WGS) entry which is preliminary data.</text>
</comment>
<organism evidence="1 2">
    <name type="scientific">Legionella parisiensis</name>
    <dbReference type="NCBI Taxonomy" id="45071"/>
    <lineage>
        <taxon>Bacteria</taxon>
        <taxon>Pseudomonadati</taxon>
        <taxon>Pseudomonadota</taxon>
        <taxon>Gammaproteobacteria</taxon>
        <taxon>Legionellales</taxon>
        <taxon>Legionellaceae</taxon>
        <taxon>Legionella</taxon>
    </lineage>
</organism>
<dbReference type="EMBL" id="LSOG01000049">
    <property type="protein sequence ID" value="OEH47425.1"/>
    <property type="molecule type" value="Genomic_DNA"/>
</dbReference>
<dbReference type="OrthoDB" id="5652367at2"/>
<sequence>MKITVGKDNFNNIGDFTDYLETKYEQDKLVSEEVTVFLNCNEFHREDLSKLVDFLSRPERTRLYKFEVIPLQMRYQLAFDNAYLISKRQKFSFEFQQQIAELFNSVFFFILKPIEFEKLKRIGLMA</sequence>
<reference evidence="1 2" key="1">
    <citation type="submission" date="2016-02" db="EMBL/GenBank/DDBJ databases">
        <title>Secondary metabolites in Legionella.</title>
        <authorList>
            <person name="Tobias N.J."/>
            <person name="Bode H.B."/>
        </authorList>
    </citation>
    <scope>NUCLEOTIDE SEQUENCE [LARGE SCALE GENOMIC DNA]</scope>
    <source>
        <strain evidence="1 2">DSM 19216</strain>
    </source>
</reference>
<proteinExistence type="predicted"/>
<dbReference type="AlphaFoldDB" id="A0A1E5JSE0"/>
<protein>
    <submittedName>
        <fullName evidence="1">Uncharacterized protein</fullName>
    </submittedName>
</protein>
<dbReference type="Proteomes" id="UP000095229">
    <property type="component" value="Unassembled WGS sequence"/>
</dbReference>
<gene>
    <name evidence="1" type="ORF">lpari_01593</name>
</gene>
<name>A0A1E5JSE0_9GAMM</name>
<accession>A0A1E5JSE0</accession>
<dbReference type="RefSeq" id="WP_069683476.1">
    <property type="nucleotide sequence ID" value="NZ_LSOG01000049.1"/>
</dbReference>
<dbReference type="PATRIC" id="fig|45071.7.peg.1720"/>
<evidence type="ECO:0000313" key="2">
    <source>
        <dbReference type="Proteomes" id="UP000095229"/>
    </source>
</evidence>